<evidence type="ECO:0000256" key="11">
    <source>
        <dbReference type="RuleBase" id="RU364040"/>
    </source>
</evidence>
<dbReference type="Pfam" id="PF01433">
    <property type="entry name" value="Peptidase_M1"/>
    <property type="match status" value="1"/>
</dbReference>
<sequence>MSFERLPRSVCPRVYDIHLIPDLVSFTFEGTVGIQLDVTESVDHFLLNAAELTVTSCTYQSNDSKKSCVPTFSVDEEAETLLVKFESEMEPESGVLTIGFSGILNDQMRGFYRSKYTLNGEDRYAAVTQFESTDARRAFPCWDEPAHKSRFNITITAPSDRVVISNMPAIDTKEEGKSKTVKFDTTPIMSTYLVAFVIGEFDYVEKKTSDDRINVRVYVPVGKQDQGNFALEMASRTLPFYEKWFGIPYPLPKADLIAIPDFASGAMENWGLVTYRETALLVDEKSSSASTKQWVALVVAHELAHQWFGNLVTMEWWTHLWLNEGFASWMEYLATDVCYPEWQMWKQFVFQDMGSALALDALKSSHPIEVPVSNPSEIDEIFDDISYAKGSTVIRMLYSFLGEPAFKAGLHDYLVKHQYSNAYTEDLWDALGNASKKPVKEMMDTWTKQMGYPVITVTLLAPGKLKLVQNRFLASGVAEGDDAKPLWFVPVSIASDTSNDIHLMKERSIEVECPTSSWIKLNAEQTGFYRVRYASNELRTQLADAIASNKVTSVCDRLGVQNDAMALARAGIIPTVEALELIKAFRTETDFNVWKDLTSNLSSLLSLLRGTGNNSANIDAFGRSLYSIIAEQVGWESKASENALVPQLRSLVLRELGRYGDENTIKKANELFALYLEDESKLPADLRACVYGIVMQHGDESTYESMMSIFRRTDFQEEKERCARSLGAAADPALLQKTLEFALSPEIRAQDSVFVFCSVARNWRGKEIAWNFLTENWDKFQEMYRGGYLLNYLVKAVVSQFSSDTRSNEIQSFFEEKKYSSRALSQALETIKTNSSWMNRDAQNIMAWFAGN</sequence>
<dbReference type="InterPro" id="IPR027268">
    <property type="entry name" value="Peptidase_M4/M1_CTD_sf"/>
</dbReference>
<dbReference type="FunFam" id="1.25.50.20:FF:000002">
    <property type="entry name" value="Aminopeptidase"/>
    <property type="match status" value="1"/>
</dbReference>
<dbReference type="Gene3D" id="1.10.390.10">
    <property type="entry name" value="Neutral Protease Domain 2"/>
    <property type="match status" value="1"/>
</dbReference>
<dbReference type="GO" id="GO:0005615">
    <property type="term" value="C:extracellular space"/>
    <property type="evidence" value="ECO:0007669"/>
    <property type="project" value="TreeGrafter"/>
</dbReference>
<keyword evidence="6 9" id="KW-0862">Zinc</keyword>
<feature type="domain" description="ERAP1-like C-terminal" evidence="13">
    <location>
        <begin position="518"/>
        <end position="832"/>
    </location>
</feature>
<accession>A0A7S4IIB0</accession>
<feature type="binding site" evidence="9">
    <location>
        <position position="324"/>
    </location>
    <ligand>
        <name>Zn(2+)</name>
        <dbReference type="ChEBI" id="CHEBI:29105"/>
        <note>catalytic</note>
    </ligand>
</feature>
<dbReference type="InterPro" id="IPR042097">
    <property type="entry name" value="Aminopeptidase_N-like_N_sf"/>
</dbReference>
<reference evidence="15" key="1">
    <citation type="submission" date="2021-01" db="EMBL/GenBank/DDBJ databases">
        <authorList>
            <person name="Corre E."/>
            <person name="Pelletier E."/>
            <person name="Niang G."/>
            <person name="Scheremetjew M."/>
            <person name="Finn R."/>
            <person name="Kale V."/>
            <person name="Holt S."/>
            <person name="Cochrane G."/>
            <person name="Meng A."/>
            <person name="Brown T."/>
            <person name="Cohen L."/>
        </authorList>
    </citation>
    <scope>NUCLEOTIDE SEQUENCE</scope>
    <source>
        <strain evidence="15">DIVA3 518/3/11/1/6</strain>
    </source>
</reference>
<dbReference type="Gene3D" id="2.60.40.1730">
    <property type="entry name" value="tricorn interacting facor f3 domain"/>
    <property type="match status" value="1"/>
</dbReference>
<dbReference type="GO" id="GO:0042277">
    <property type="term" value="F:peptide binding"/>
    <property type="evidence" value="ECO:0007669"/>
    <property type="project" value="TreeGrafter"/>
</dbReference>
<dbReference type="FunFam" id="1.10.390.10:FF:000001">
    <property type="entry name" value="Aminopeptidase"/>
    <property type="match status" value="1"/>
</dbReference>
<dbReference type="InterPro" id="IPR001930">
    <property type="entry name" value="Peptidase_M1"/>
</dbReference>
<comment type="similarity">
    <text evidence="1 11">Belongs to the peptidase M1 family.</text>
</comment>
<keyword evidence="2 11" id="KW-0031">Aminopeptidase</keyword>
<feature type="binding site" evidence="9">
    <location>
        <position position="305"/>
    </location>
    <ligand>
        <name>Zn(2+)</name>
        <dbReference type="ChEBI" id="CHEBI:29105"/>
        <note>catalytic</note>
    </ligand>
</feature>
<feature type="binding site" evidence="9">
    <location>
        <position position="301"/>
    </location>
    <ligand>
        <name>Zn(2+)</name>
        <dbReference type="ChEBI" id="CHEBI:29105"/>
        <note>catalytic</note>
    </ligand>
</feature>
<evidence type="ECO:0000313" key="15">
    <source>
        <dbReference type="EMBL" id="CAE2230015.1"/>
    </source>
</evidence>
<dbReference type="InterPro" id="IPR024571">
    <property type="entry name" value="ERAP1-like_C_dom"/>
</dbReference>
<dbReference type="Gene3D" id="1.25.50.20">
    <property type="match status" value="1"/>
</dbReference>
<dbReference type="InterPro" id="IPR045357">
    <property type="entry name" value="Aminopeptidase_N-like_N"/>
</dbReference>
<keyword evidence="3 11" id="KW-0645">Protease</keyword>
<evidence type="ECO:0000256" key="5">
    <source>
        <dbReference type="ARBA" id="ARBA00022801"/>
    </source>
</evidence>
<feature type="site" description="Transition state stabilizer" evidence="10">
    <location>
        <position position="387"/>
    </location>
</feature>
<evidence type="ECO:0000256" key="9">
    <source>
        <dbReference type="PIRSR" id="PIRSR634016-3"/>
    </source>
</evidence>
<evidence type="ECO:0000256" key="1">
    <source>
        <dbReference type="ARBA" id="ARBA00010136"/>
    </source>
</evidence>
<evidence type="ECO:0000256" key="3">
    <source>
        <dbReference type="ARBA" id="ARBA00022670"/>
    </source>
</evidence>
<dbReference type="PANTHER" id="PTHR11533">
    <property type="entry name" value="PROTEASE M1 ZINC METALLOPROTEASE"/>
    <property type="match status" value="1"/>
</dbReference>
<evidence type="ECO:0000256" key="10">
    <source>
        <dbReference type="PIRSR" id="PIRSR634016-4"/>
    </source>
</evidence>
<dbReference type="SUPFAM" id="SSF63737">
    <property type="entry name" value="Leukotriene A4 hydrolase N-terminal domain"/>
    <property type="match status" value="1"/>
</dbReference>
<dbReference type="CDD" id="cd09601">
    <property type="entry name" value="M1_APN-Q_like"/>
    <property type="match status" value="1"/>
</dbReference>
<protein>
    <recommendedName>
        <fullName evidence="11">Aminopeptidase</fullName>
        <ecNumber evidence="11">3.4.11.-</ecNumber>
    </recommendedName>
</protein>
<proteinExistence type="inferred from homology"/>
<dbReference type="InterPro" id="IPR014782">
    <property type="entry name" value="Peptidase_M1_dom"/>
</dbReference>
<name>A0A7S4IIB0_9EUKA</name>
<organism evidence="15">
    <name type="scientific">Vannella robusta</name>
    <dbReference type="NCBI Taxonomy" id="1487602"/>
    <lineage>
        <taxon>Eukaryota</taxon>
        <taxon>Amoebozoa</taxon>
        <taxon>Discosea</taxon>
        <taxon>Flabellinia</taxon>
        <taxon>Vannellidae</taxon>
        <taxon>Vannella</taxon>
    </lineage>
</organism>
<evidence type="ECO:0000256" key="4">
    <source>
        <dbReference type="ARBA" id="ARBA00022723"/>
    </source>
</evidence>
<dbReference type="GO" id="GO:0070006">
    <property type="term" value="F:metalloaminopeptidase activity"/>
    <property type="evidence" value="ECO:0007669"/>
    <property type="project" value="TreeGrafter"/>
</dbReference>
<dbReference type="InterPro" id="IPR050344">
    <property type="entry name" value="Peptidase_M1_aminopeptidases"/>
</dbReference>
<evidence type="ECO:0000259" key="12">
    <source>
        <dbReference type="Pfam" id="PF01433"/>
    </source>
</evidence>
<dbReference type="InterPro" id="IPR034016">
    <property type="entry name" value="M1_APN-typ"/>
</dbReference>
<dbReference type="FunFam" id="2.60.40.1730:FF:000002">
    <property type="entry name" value="Aminopeptidase"/>
    <property type="match status" value="1"/>
</dbReference>
<keyword evidence="4 9" id="KW-0479">Metal-binding</keyword>
<evidence type="ECO:0000259" key="13">
    <source>
        <dbReference type="Pfam" id="PF11838"/>
    </source>
</evidence>
<dbReference type="AlphaFoldDB" id="A0A7S4IIB0"/>
<dbReference type="GO" id="GO:0006508">
    <property type="term" value="P:proteolysis"/>
    <property type="evidence" value="ECO:0007669"/>
    <property type="project" value="UniProtKB-KW"/>
</dbReference>
<keyword evidence="5 11" id="KW-0378">Hydrolase</keyword>
<evidence type="ECO:0000256" key="7">
    <source>
        <dbReference type="ARBA" id="ARBA00023049"/>
    </source>
</evidence>
<dbReference type="EMBL" id="HBKP01017983">
    <property type="protein sequence ID" value="CAE2230015.1"/>
    <property type="molecule type" value="Transcribed_RNA"/>
</dbReference>
<comment type="cofactor">
    <cofactor evidence="9 11">
        <name>Zn(2+)</name>
        <dbReference type="ChEBI" id="CHEBI:29105"/>
    </cofactor>
    <text evidence="9 11">Binds 1 zinc ion per subunit.</text>
</comment>
<evidence type="ECO:0000256" key="2">
    <source>
        <dbReference type="ARBA" id="ARBA00022438"/>
    </source>
</evidence>
<dbReference type="Pfam" id="PF17900">
    <property type="entry name" value="Peptidase_M1_N"/>
    <property type="match status" value="1"/>
</dbReference>
<dbReference type="GO" id="GO:0043171">
    <property type="term" value="P:peptide catabolic process"/>
    <property type="evidence" value="ECO:0007669"/>
    <property type="project" value="TreeGrafter"/>
</dbReference>
<dbReference type="Pfam" id="PF11838">
    <property type="entry name" value="ERAP1_C"/>
    <property type="match status" value="1"/>
</dbReference>
<dbReference type="SUPFAM" id="SSF55486">
    <property type="entry name" value="Metalloproteases ('zincins'), catalytic domain"/>
    <property type="match status" value="1"/>
</dbReference>
<dbReference type="GO" id="GO:0005737">
    <property type="term" value="C:cytoplasm"/>
    <property type="evidence" value="ECO:0007669"/>
    <property type="project" value="TreeGrafter"/>
</dbReference>
<evidence type="ECO:0000256" key="6">
    <source>
        <dbReference type="ARBA" id="ARBA00022833"/>
    </source>
</evidence>
<dbReference type="EC" id="3.4.11.-" evidence="11"/>
<feature type="active site" description="Proton acceptor" evidence="8">
    <location>
        <position position="302"/>
    </location>
</feature>
<evidence type="ECO:0000256" key="8">
    <source>
        <dbReference type="PIRSR" id="PIRSR634016-1"/>
    </source>
</evidence>
<dbReference type="GO" id="GO:0016020">
    <property type="term" value="C:membrane"/>
    <property type="evidence" value="ECO:0007669"/>
    <property type="project" value="TreeGrafter"/>
</dbReference>
<dbReference type="PRINTS" id="PR00756">
    <property type="entry name" value="ALADIPTASE"/>
</dbReference>
<gene>
    <name evidence="15" type="ORF">VSP0166_LOCUS12754</name>
</gene>
<dbReference type="PANTHER" id="PTHR11533:SF174">
    <property type="entry name" value="PUROMYCIN-SENSITIVE AMINOPEPTIDASE-RELATED"/>
    <property type="match status" value="1"/>
</dbReference>
<feature type="domain" description="Aminopeptidase N-like N-terminal" evidence="14">
    <location>
        <begin position="12"/>
        <end position="193"/>
    </location>
</feature>
<feature type="domain" description="Peptidase M1 membrane alanine aminopeptidase" evidence="12">
    <location>
        <begin position="229"/>
        <end position="446"/>
    </location>
</feature>
<evidence type="ECO:0000259" key="14">
    <source>
        <dbReference type="Pfam" id="PF17900"/>
    </source>
</evidence>
<dbReference type="Gene3D" id="2.60.40.1910">
    <property type="match status" value="1"/>
</dbReference>
<keyword evidence="7 11" id="KW-0482">Metalloprotease</keyword>
<dbReference type="GO" id="GO:0008270">
    <property type="term" value="F:zinc ion binding"/>
    <property type="evidence" value="ECO:0007669"/>
    <property type="project" value="UniProtKB-UniRule"/>
</dbReference>